<accession>A0A2N5NA05</accession>
<dbReference type="Proteomes" id="UP000234789">
    <property type="component" value="Unassembled WGS sequence"/>
</dbReference>
<evidence type="ECO:0000313" key="2">
    <source>
        <dbReference type="Proteomes" id="UP000234789"/>
    </source>
</evidence>
<protein>
    <submittedName>
        <fullName evidence="1">Uncharacterized protein</fullName>
    </submittedName>
</protein>
<sequence>MWLWIGLCAGLLGALLLDWPRLRRKGAAKERLAAAAAWAAAAIGATLYGTLPEPPNPLQWIAVALHGYVDVFNSLFS</sequence>
<gene>
    <name evidence="1" type="ORF">B8V81_1387</name>
</gene>
<organism evidence="1 2">
    <name type="scientific">Paenibacillus pasadenensis</name>
    <dbReference type="NCBI Taxonomy" id="217090"/>
    <lineage>
        <taxon>Bacteria</taxon>
        <taxon>Bacillati</taxon>
        <taxon>Bacillota</taxon>
        <taxon>Bacilli</taxon>
        <taxon>Bacillales</taxon>
        <taxon>Paenibacillaceae</taxon>
        <taxon>Paenibacillus</taxon>
    </lineage>
</organism>
<comment type="caution">
    <text evidence="1">The sequence shown here is derived from an EMBL/GenBank/DDBJ whole genome shotgun (WGS) entry which is preliminary data.</text>
</comment>
<dbReference type="AlphaFoldDB" id="A0A2N5NA05"/>
<reference evidence="1 2" key="1">
    <citation type="submission" date="2017-05" db="EMBL/GenBank/DDBJ databases">
        <title>Functional genome analysis of Paenibacillus pasadenensis strain R16: insights on endophytic life style and antifungal activity.</title>
        <authorList>
            <person name="Passera A."/>
            <person name="Marcolungo L."/>
            <person name="Casati P."/>
            <person name="Brasca M."/>
            <person name="Quaglino F."/>
            <person name="Delledonne M."/>
        </authorList>
    </citation>
    <scope>NUCLEOTIDE SEQUENCE [LARGE SCALE GENOMIC DNA]</scope>
    <source>
        <strain evidence="1 2">R16</strain>
    </source>
</reference>
<proteinExistence type="predicted"/>
<evidence type="ECO:0000313" key="1">
    <source>
        <dbReference type="EMBL" id="PLT47163.1"/>
    </source>
</evidence>
<name>A0A2N5NA05_9BACL</name>
<dbReference type="EMBL" id="NFEZ01000003">
    <property type="protein sequence ID" value="PLT47163.1"/>
    <property type="molecule type" value="Genomic_DNA"/>
</dbReference>
<keyword evidence="2" id="KW-1185">Reference proteome</keyword>
<dbReference type="RefSeq" id="WP_028599221.1">
    <property type="nucleotide sequence ID" value="NZ_BIMM01000067.1"/>
</dbReference>